<protein>
    <recommendedName>
        <fullName evidence="4">Halobacterial output domain-containing protein</fullName>
    </recommendedName>
</protein>
<dbReference type="AlphaFoldDB" id="A0ABD5VI39"/>
<dbReference type="RefSeq" id="WP_336352131.1">
    <property type="nucleotide sequence ID" value="NZ_JAZAQL010000005.1"/>
</dbReference>
<feature type="compositionally biased region" description="Acidic residues" evidence="1">
    <location>
        <begin position="270"/>
        <end position="280"/>
    </location>
</feature>
<dbReference type="Proteomes" id="UP001596395">
    <property type="component" value="Unassembled WGS sequence"/>
</dbReference>
<reference evidence="2 3" key="1">
    <citation type="journal article" date="2019" name="Int. J. Syst. Evol. Microbiol.">
        <title>The Global Catalogue of Microorganisms (GCM) 10K type strain sequencing project: providing services to taxonomists for standard genome sequencing and annotation.</title>
        <authorList>
            <consortium name="The Broad Institute Genomics Platform"/>
            <consortium name="The Broad Institute Genome Sequencing Center for Infectious Disease"/>
            <person name="Wu L."/>
            <person name="Ma J."/>
        </authorList>
    </citation>
    <scope>NUCLEOTIDE SEQUENCE [LARGE SCALE GENOMIC DNA]</scope>
    <source>
        <strain evidence="2 3">GX26</strain>
    </source>
</reference>
<name>A0ABD5VI39_9EURY</name>
<comment type="caution">
    <text evidence="2">The sequence shown here is derived from an EMBL/GenBank/DDBJ whole genome shotgun (WGS) entry which is preliminary data.</text>
</comment>
<accession>A0ABD5VI39</accession>
<evidence type="ECO:0000256" key="1">
    <source>
        <dbReference type="SAM" id="MobiDB-lite"/>
    </source>
</evidence>
<organism evidence="2 3">
    <name type="scientific">Halorubellus litoreus</name>
    <dbReference type="NCBI Taxonomy" id="755308"/>
    <lineage>
        <taxon>Archaea</taxon>
        <taxon>Methanobacteriati</taxon>
        <taxon>Methanobacteriota</taxon>
        <taxon>Stenosarchaea group</taxon>
        <taxon>Halobacteria</taxon>
        <taxon>Halobacteriales</taxon>
        <taxon>Halorubellaceae</taxon>
        <taxon>Halorubellus</taxon>
    </lineage>
</organism>
<keyword evidence="3" id="KW-1185">Reference proteome</keyword>
<evidence type="ECO:0008006" key="4">
    <source>
        <dbReference type="Google" id="ProtNLM"/>
    </source>
</evidence>
<evidence type="ECO:0000313" key="3">
    <source>
        <dbReference type="Proteomes" id="UP001596395"/>
    </source>
</evidence>
<evidence type="ECO:0000313" key="2">
    <source>
        <dbReference type="EMBL" id="MFC6955195.1"/>
    </source>
</evidence>
<dbReference type="EMBL" id="JBHSXN010000005">
    <property type="protein sequence ID" value="MFC6955195.1"/>
    <property type="molecule type" value="Genomic_DNA"/>
</dbReference>
<feature type="region of interest" description="Disordered" evidence="1">
    <location>
        <begin position="270"/>
        <end position="289"/>
    </location>
</feature>
<sequence length="289" mass="31463">MQRNYTFERTTVDGTEYVIATPCGEGEMVRMEVEWMEGELEGDWERAVRAVLDAELFGAMTVGSGEARVDRSTAVAVLVEASTDSSSNRLDHVTREAHADALVAYLDFADVWTVDVGDVVVLRDPRDGALSRRETVAWAVALDVCVDRLDKFIEDVDGPTGDSVGNETVTAKLSSVRGGFETKAKEIRAQAIQHGEFPVHGTEFTDCFEELVMELSTDDLSTVGETIDDVVPEPAGVGDVSENVENTTRDDPVRIVENLSAVLAELGEQDGIEAFVEQEPDTSTSKPDQ</sequence>
<proteinExistence type="predicted"/>
<gene>
    <name evidence="2" type="ORF">ACFQGB_20225</name>
</gene>